<feature type="domain" description="DUF7053" evidence="2">
    <location>
        <begin position="2"/>
        <end position="171"/>
    </location>
</feature>
<evidence type="ECO:0000256" key="1">
    <source>
        <dbReference type="SAM" id="MobiDB-lite"/>
    </source>
</evidence>
<feature type="compositionally biased region" description="Low complexity" evidence="1">
    <location>
        <begin position="187"/>
        <end position="203"/>
    </location>
</feature>
<dbReference type="AlphaFoldDB" id="A0A1B8GDM1"/>
<reference evidence="3 4" key="1">
    <citation type="submission" date="2016-03" db="EMBL/GenBank/DDBJ databases">
        <title>Comparative genomics of Pseudogymnoascus destructans, the fungus causing white-nose syndrome of bats.</title>
        <authorList>
            <person name="Palmer J.M."/>
            <person name="Drees K.P."/>
            <person name="Foster J.T."/>
            <person name="Lindner D.L."/>
        </authorList>
    </citation>
    <scope>NUCLEOTIDE SEQUENCE [LARGE SCALE GENOMIC DNA]</scope>
    <source>
        <strain evidence="3 4">UAMH 10579</strain>
    </source>
</reference>
<evidence type="ECO:0000313" key="4">
    <source>
        <dbReference type="Proteomes" id="UP000091956"/>
    </source>
</evidence>
<proteinExistence type="predicted"/>
<accession>A0A1B8GDM1</accession>
<protein>
    <recommendedName>
        <fullName evidence="2">DUF7053 domain-containing protein</fullName>
    </recommendedName>
</protein>
<sequence length="296" mass="32896">MSKRSVFTTITPLPPSVTRQHVLDTFHNHVEMIDLNPLVEERHRIKPPPKATPEEFHCIWYEVTDRVQYLPGGVYSGKVSYPVCFHDLPNGIQTHCYAPMGLEIKGKWSLGGSLPGEPREPVEMGLNVPMVGLYVREDVDMKCNIMLTNFVKKTFKKSHAELVARLSVKAQLQEAAATNSTLASQASPHLSYSGSVHSSVGSPGFPPQNLSMFPPGLQPPPHYNQAHPQQNQYQAYDPRMSMQSAFQGQQGVYQQQPPPSSQFAPSELSNTETKLDDAKKMNGAPPKQEFPPVELP</sequence>
<dbReference type="OrthoDB" id="3246050at2759"/>
<dbReference type="Proteomes" id="UP000091956">
    <property type="component" value="Unassembled WGS sequence"/>
</dbReference>
<keyword evidence="4" id="KW-1185">Reference proteome</keyword>
<dbReference type="PANTHER" id="PTHR38117">
    <property type="entry name" value="NACHT AND WD40 DOMAIN PROTEIN"/>
    <property type="match status" value="1"/>
</dbReference>
<dbReference type="InterPro" id="IPR055481">
    <property type="entry name" value="DUF7053"/>
</dbReference>
<feature type="compositionally biased region" description="Low complexity" evidence="1">
    <location>
        <begin position="243"/>
        <end position="266"/>
    </location>
</feature>
<name>A0A1B8GDM1_9PEZI</name>
<dbReference type="STRING" id="342668.A0A1B8GDM1"/>
<dbReference type="GeneID" id="28841638"/>
<reference evidence="4" key="2">
    <citation type="journal article" date="2018" name="Nat. Commun.">
        <title>Extreme sensitivity to ultraviolet light in the fungal pathogen causing white-nose syndrome of bats.</title>
        <authorList>
            <person name="Palmer J.M."/>
            <person name="Drees K.P."/>
            <person name="Foster J.T."/>
            <person name="Lindner D.L."/>
        </authorList>
    </citation>
    <scope>NUCLEOTIDE SEQUENCE [LARGE SCALE GENOMIC DNA]</scope>
    <source>
        <strain evidence="4">UAMH 10579</strain>
    </source>
</reference>
<organism evidence="3 4">
    <name type="scientific">Pseudogymnoascus verrucosus</name>
    <dbReference type="NCBI Taxonomy" id="342668"/>
    <lineage>
        <taxon>Eukaryota</taxon>
        <taxon>Fungi</taxon>
        <taxon>Dikarya</taxon>
        <taxon>Ascomycota</taxon>
        <taxon>Pezizomycotina</taxon>
        <taxon>Leotiomycetes</taxon>
        <taxon>Thelebolales</taxon>
        <taxon>Thelebolaceae</taxon>
        <taxon>Pseudogymnoascus</taxon>
    </lineage>
</organism>
<evidence type="ECO:0000259" key="2">
    <source>
        <dbReference type="Pfam" id="PF23155"/>
    </source>
</evidence>
<feature type="region of interest" description="Disordered" evidence="1">
    <location>
        <begin position="242"/>
        <end position="296"/>
    </location>
</feature>
<dbReference type="PANTHER" id="PTHR38117:SF2">
    <property type="entry name" value="NACHT AND WD40 DOMAIN PROTEIN"/>
    <property type="match status" value="1"/>
</dbReference>
<evidence type="ECO:0000313" key="3">
    <source>
        <dbReference type="EMBL" id="OBT93926.1"/>
    </source>
</evidence>
<dbReference type="EMBL" id="KV460248">
    <property type="protein sequence ID" value="OBT93926.1"/>
    <property type="molecule type" value="Genomic_DNA"/>
</dbReference>
<gene>
    <name evidence="3" type="ORF">VE01_08252</name>
</gene>
<dbReference type="Pfam" id="PF23155">
    <property type="entry name" value="DUF7053"/>
    <property type="match status" value="1"/>
</dbReference>
<dbReference type="RefSeq" id="XP_018127659.1">
    <property type="nucleotide sequence ID" value="XM_018277680.2"/>
</dbReference>
<feature type="region of interest" description="Disordered" evidence="1">
    <location>
        <begin position="181"/>
        <end position="230"/>
    </location>
</feature>